<comment type="similarity">
    <text evidence="1">Belongs to the LysR transcriptional regulatory family.</text>
</comment>
<dbReference type="CDD" id="cd05466">
    <property type="entry name" value="PBP2_LTTR_substrate"/>
    <property type="match status" value="1"/>
</dbReference>
<evidence type="ECO:0000259" key="5">
    <source>
        <dbReference type="PROSITE" id="PS50931"/>
    </source>
</evidence>
<gene>
    <name evidence="6" type="ORF">ACFOMG_01825</name>
</gene>
<protein>
    <submittedName>
        <fullName evidence="6">LysR family transcriptional regulator</fullName>
    </submittedName>
</protein>
<comment type="caution">
    <text evidence="6">The sequence shown here is derived from an EMBL/GenBank/DDBJ whole genome shotgun (WGS) entry which is preliminary data.</text>
</comment>
<evidence type="ECO:0000256" key="4">
    <source>
        <dbReference type="ARBA" id="ARBA00023163"/>
    </source>
</evidence>
<keyword evidence="2" id="KW-0805">Transcription regulation</keyword>
<dbReference type="InterPro" id="IPR000847">
    <property type="entry name" value="LysR_HTH_N"/>
</dbReference>
<dbReference type="Gene3D" id="1.10.10.10">
    <property type="entry name" value="Winged helix-like DNA-binding domain superfamily/Winged helix DNA-binding domain"/>
    <property type="match status" value="1"/>
</dbReference>
<dbReference type="Pfam" id="PF03466">
    <property type="entry name" value="LysR_substrate"/>
    <property type="match status" value="1"/>
</dbReference>
<organism evidence="6 7">
    <name type="scientific">Bacterioplanoides pacificum</name>
    <dbReference type="NCBI Taxonomy" id="1171596"/>
    <lineage>
        <taxon>Bacteria</taxon>
        <taxon>Pseudomonadati</taxon>
        <taxon>Pseudomonadota</taxon>
        <taxon>Gammaproteobacteria</taxon>
        <taxon>Oceanospirillales</taxon>
        <taxon>Oceanospirillaceae</taxon>
        <taxon>Bacterioplanoides</taxon>
    </lineage>
</organism>
<name>A0ABV7VMZ8_9GAMM</name>
<evidence type="ECO:0000256" key="2">
    <source>
        <dbReference type="ARBA" id="ARBA00023015"/>
    </source>
</evidence>
<evidence type="ECO:0000313" key="6">
    <source>
        <dbReference type="EMBL" id="MFC3678849.1"/>
    </source>
</evidence>
<sequence>MNLKQLHYFVTIAELGSFTRASELLHIAQPALSMSVRKLEQQLELTLFHRHDKRISLTDEGKRLLLHGRKILQASNDALTEMRELKGLEKGEVRVGIPGMLGSYYFPPLLMAFRERYPNLRLEVIEGGVWELQQLLEKGDIDLAVVAEAFLRPQLQAEVFLREQMMVTLAADHPLAQQSSISYQQFFQQQLVLFKPGYFHRKLVDQLANDGGYQPQIGFETNLIALIKAIVQRGYGISTLLEMVIQPQDGLVARPFSQPVRLNLALAWRRDGYLSKANRAFADFVLENTGDLQY</sequence>
<keyword evidence="7" id="KW-1185">Reference proteome</keyword>
<keyword evidence="4" id="KW-0804">Transcription</keyword>
<evidence type="ECO:0000256" key="3">
    <source>
        <dbReference type="ARBA" id="ARBA00023125"/>
    </source>
</evidence>
<evidence type="ECO:0000313" key="7">
    <source>
        <dbReference type="Proteomes" id="UP001595722"/>
    </source>
</evidence>
<dbReference type="PROSITE" id="PS50931">
    <property type="entry name" value="HTH_LYSR"/>
    <property type="match status" value="1"/>
</dbReference>
<proteinExistence type="inferred from homology"/>
<dbReference type="PRINTS" id="PR00039">
    <property type="entry name" value="HTHLYSR"/>
</dbReference>
<dbReference type="RefSeq" id="WP_376864796.1">
    <property type="nucleotide sequence ID" value="NZ_JBHRYB010000001.1"/>
</dbReference>
<dbReference type="InterPro" id="IPR036390">
    <property type="entry name" value="WH_DNA-bd_sf"/>
</dbReference>
<feature type="domain" description="HTH lysR-type" evidence="5">
    <location>
        <begin position="1"/>
        <end position="58"/>
    </location>
</feature>
<dbReference type="InterPro" id="IPR050950">
    <property type="entry name" value="HTH-type_LysR_regulators"/>
</dbReference>
<accession>A0ABV7VMZ8</accession>
<dbReference type="Gene3D" id="3.40.190.290">
    <property type="match status" value="1"/>
</dbReference>
<dbReference type="PANTHER" id="PTHR30419">
    <property type="entry name" value="HTH-TYPE TRANSCRIPTIONAL REGULATOR YBHD"/>
    <property type="match status" value="1"/>
</dbReference>
<evidence type="ECO:0000256" key="1">
    <source>
        <dbReference type="ARBA" id="ARBA00009437"/>
    </source>
</evidence>
<dbReference type="SUPFAM" id="SSF53850">
    <property type="entry name" value="Periplasmic binding protein-like II"/>
    <property type="match status" value="1"/>
</dbReference>
<reference evidence="7" key="1">
    <citation type="journal article" date="2019" name="Int. J. Syst. Evol. Microbiol.">
        <title>The Global Catalogue of Microorganisms (GCM) 10K type strain sequencing project: providing services to taxonomists for standard genome sequencing and annotation.</title>
        <authorList>
            <consortium name="The Broad Institute Genomics Platform"/>
            <consortium name="The Broad Institute Genome Sequencing Center for Infectious Disease"/>
            <person name="Wu L."/>
            <person name="Ma J."/>
        </authorList>
    </citation>
    <scope>NUCLEOTIDE SEQUENCE [LARGE SCALE GENOMIC DNA]</scope>
    <source>
        <strain evidence="7">KCTC 42424</strain>
    </source>
</reference>
<dbReference type="InterPro" id="IPR036388">
    <property type="entry name" value="WH-like_DNA-bd_sf"/>
</dbReference>
<dbReference type="PANTHER" id="PTHR30419:SF30">
    <property type="entry name" value="LYSR FAMILY TRANSCRIPTIONAL REGULATOR"/>
    <property type="match status" value="1"/>
</dbReference>
<dbReference type="Proteomes" id="UP001595722">
    <property type="component" value="Unassembled WGS sequence"/>
</dbReference>
<dbReference type="EMBL" id="JBHRYB010000001">
    <property type="protein sequence ID" value="MFC3678849.1"/>
    <property type="molecule type" value="Genomic_DNA"/>
</dbReference>
<keyword evidence="3" id="KW-0238">DNA-binding</keyword>
<dbReference type="InterPro" id="IPR005119">
    <property type="entry name" value="LysR_subst-bd"/>
</dbReference>
<dbReference type="SUPFAM" id="SSF46785">
    <property type="entry name" value="Winged helix' DNA-binding domain"/>
    <property type="match status" value="1"/>
</dbReference>
<dbReference type="Pfam" id="PF00126">
    <property type="entry name" value="HTH_1"/>
    <property type="match status" value="1"/>
</dbReference>